<evidence type="ECO:0000256" key="2">
    <source>
        <dbReference type="SAM" id="Phobius"/>
    </source>
</evidence>
<keyword evidence="4" id="KW-1185">Reference proteome</keyword>
<dbReference type="Proteomes" id="UP001159100">
    <property type="component" value="Unassembled WGS sequence"/>
</dbReference>
<keyword evidence="2" id="KW-0472">Membrane</keyword>
<keyword evidence="2" id="KW-1133">Transmembrane helix</keyword>
<reference evidence="3 4" key="1">
    <citation type="submission" date="2023-02" db="EMBL/GenBank/DDBJ databases">
        <title>Pseudomonas chrutzelriedensis sp. nov., a potently antifungal strain isolated from moss.</title>
        <authorList>
            <person name="Schnyder A."/>
            <person name="Kalawong R."/>
            <person name="Eberl L."/>
            <person name="Agnoli K."/>
        </authorList>
    </citation>
    <scope>NUCLEOTIDE SEQUENCE [LARGE SCALE GENOMIC DNA]</scope>
    <source>
        <strain evidence="3 4">681</strain>
    </source>
</reference>
<feature type="transmembrane region" description="Helical" evidence="2">
    <location>
        <begin position="195"/>
        <end position="216"/>
    </location>
</feature>
<dbReference type="EMBL" id="JARBWL010000002">
    <property type="protein sequence ID" value="MDI2594154.1"/>
    <property type="molecule type" value="Genomic_DNA"/>
</dbReference>
<feature type="transmembrane region" description="Helical" evidence="2">
    <location>
        <begin position="223"/>
        <end position="245"/>
    </location>
</feature>
<evidence type="ECO:0000313" key="4">
    <source>
        <dbReference type="Proteomes" id="UP001159100"/>
    </source>
</evidence>
<feature type="compositionally biased region" description="Polar residues" evidence="1">
    <location>
        <begin position="478"/>
        <end position="499"/>
    </location>
</feature>
<sequence>MAKTQINMSQMNFQATVNMLLVTQGAKKVDTELKGVRGKVTAFKKNMEDSGLKPLDFGGFVSGGGLIKPFQEGLKKAIKVEDELAKKAKGIKPPLPRNAVIPKPPALPKDAVIPKSLALPKDVVIPKAPVAPKKANAPKVALGETSDNLARFNATLDAISLKIGQALIPAVNGIITALLPMMTSIGQFVANNPQLVQGLAAAAVAFTVITTAAMGFTAVMGVLVSPIGIVAAAIAVAAGLIVANWKPISTFFAGLWQKIAPVVIPMAKFFKTMFGFTPLGQLISNWGPVMDFFSTLWGGIKSVAAPVIEFYKTLFSWTPQGQILSNWMPLVNLFSSIWDLLAAVSVPVKDFLQGLFNWSPLEVIQAIWGGVVSVFSSIWDSIKMPFIVTYAIIRSELGWSPLEQIMKAWEPVTAWVREWWGKLQDVIAPIRNFFSGGFGALIAEATAKVNVLTQAQEKTNAEGKGEFAPSFFGADSGQPASPLTTPGNVPQASSMQPGSLKQTSNTLIQQSAANNRTQLEGGLTVRFENAPAGLRTDQPQTNQPALMLNSRIGYRSLSLGGSNELA</sequence>
<accession>A0ABT6QTG8</accession>
<gene>
    <name evidence="3" type="ORF">POF45_22370</name>
</gene>
<organism evidence="3 4">
    <name type="scientific">Pseudomonas fungipugnans</name>
    <dbReference type="NCBI Taxonomy" id="3024217"/>
    <lineage>
        <taxon>Bacteria</taxon>
        <taxon>Pseudomonadati</taxon>
        <taxon>Pseudomonadota</taxon>
        <taxon>Gammaproteobacteria</taxon>
        <taxon>Pseudomonadales</taxon>
        <taxon>Pseudomonadaceae</taxon>
        <taxon>Pseudomonas</taxon>
    </lineage>
</organism>
<keyword evidence="2" id="KW-0812">Transmembrane</keyword>
<name>A0ABT6QTG8_9PSED</name>
<evidence type="ECO:0000256" key="1">
    <source>
        <dbReference type="SAM" id="MobiDB-lite"/>
    </source>
</evidence>
<proteinExistence type="predicted"/>
<feature type="region of interest" description="Disordered" evidence="1">
    <location>
        <begin position="464"/>
        <end position="499"/>
    </location>
</feature>
<comment type="caution">
    <text evidence="3">The sequence shown here is derived from an EMBL/GenBank/DDBJ whole genome shotgun (WGS) entry which is preliminary data.</text>
</comment>
<protein>
    <submittedName>
        <fullName evidence="3">Phage tail protein</fullName>
    </submittedName>
</protein>
<evidence type="ECO:0000313" key="3">
    <source>
        <dbReference type="EMBL" id="MDI2594154.1"/>
    </source>
</evidence>
<feature type="transmembrane region" description="Helical" evidence="2">
    <location>
        <begin position="166"/>
        <end position="189"/>
    </location>
</feature>
<dbReference type="RefSeq" id="WP_282316795.1">
    <property type="nucleotide sequence ID" value="NZ_JARBWL010000002.1"/>
</dbReference>